<feature type="coiled-coil region" evidence="1">
    <location>
        <begin position="367"/>
        <end position="401"/>
    </location>
</feature>
<comment type="caution">
    <text evidence="3">The sequence shown here is derived from an EMBL/GenBank/DDBJ whole genome shotgun (WGS) entry which is preliminary data.</text>
</comment>
<name>A0AAD5X5U5_9FUNG</name>
<evidence type="ECO:0000256" key="1">
    <source>
        <dbReference type="SAM" id="Coils"/>
    </source>
</evidence>
<evidence type="ECO:0000256" key="2">
    <source>
        <dbReference type="SAM" id="MobiDB-lite"/>
    </source>
</evidence>
<feature type="coiled-coil region" evidence="1">
    <location>
        <begin position="151"/>
        <end position="185"/>
    </location>
</feature>
<dbReference type="EMBL" id="JADGJD010000038">
    <property type="protein sequence ID" value="KAJ3056297.1"/>
    <property type="molecule type" value="Genomic_DNA"/>
</dbReference>
<keyword evidence="1" id="KW-0175">Coiled coil</keyword>
<dbReference type="AlphaFoldDB" id="A0AAD5X5U5"/>
<keyword evidence="4" id="KW-1185">Reference proteome</keyword>
<evidence type="ECO:0000313" key="3">
    <source>
        <dbReference type="EMBL" id="KAJ3056297.1"/>
    </source>
</evidence>
<organism evidence="3 4">
    <name type="scientific">Rhizophlyctis rosea</name>
    <dbReference type="NCBI Taxonomy" id="64517"/>
    <lineage>
        <taxon>Eukaryota</taxon>
        <taxon>Fungi</taxon>
        <taxon>Fungi incertae sedis</taxon>
        <taxon>Chytridiomycota</taxon>
        <taxon>Chytridiomycota incertae sedis</taxon>
        <taxon>Chytridiomycetes</taxon>
        <taxon>Rhizophlyctidales</taxon>
        <taxon>Rhizophlyctidaceae</taxon>
        <taxon>Rhizophlyctis</taxon>
    </lineage>
</organism>
<feature type="region of interest" description="Disordered" evidence="2">
    <location>
        <begin position="1"/>
        <end position="34"/>
    </location>
</feature>
<sequence length="516" mass="58140">MNHSDNLPPRQRPISTPAGTFQLVHTPPTHLNGRVDPSMLARNGINADLTPTQYAPHQPTSPTSDSEITALRREVHSLREAVSILDSKNAQKANLLAAETQRSQALQTDLDRMVMEVSRLTQSNDELGRVLRDAIQQKKDPAPNLQEAHRIQTMEKQIYRLNKGKEQLEKQVQELVSDLDHWKLEAERGRRAQSEMDGLLQSRDGYRHTSDECAHEVTALHKEVERLRRFEVDVEDLTVQLQRTNQVLTSKEAMLSERSSRAEELEVQSRALADENSGLKEKLQSWSETKAEGQRALASSVALVAELEEKVKSLMAELDASKAESARLLRMKTKYEAHSAEAEKVYNELRDIAETDRKRLAAISTQLKEKTQAHEAALQHIASLQEQVQALEEHRGEEESTAAMMSELEFLRSSHEALSDQLKDSRLAEQNLTDRVGDLLGRSDPAQKGEKKSRLKQAAQVELQLRAALTGKQGEIESLTEVLRRRELDIESVQQECEALLAKNMELQLRIATGPS</sequence>
<feature type="coiled-coil region" evidence="1">
    <location>
        <begin position="227"/>
        <end position="324"/>
    </location>
</feature>
<dbReference type="Proteomes" id="UP001212841">
    <property type="component" value="Unassembled WGS sequence"/>
</dbReference>
<proteinExistence type="predicted"/>
<accession>A0AAD5X5U5</accession>
<evidence type="ECO:0000313" key="4">
    <source>
        <dbReference type="Proteomes" id="UP001212841"/>
    </source>
</evidence>
<reference evidence="3" key="1">
    <citation type="submission" date="2020-05" db="EMBL/GenBank/DDBJ databases">
        <title>Phylogenomic resolution of chytrid fungi.</title>
        <authorList>
            <person name="Stajich J.E."/>
            <person name="Amses K."/>
            <person name="Simmons R."/>
            <person name="Seto K."/>
            <person name="Myers J."/>
            <person name="Bonds A."/>
            <person name="Quandt C.A."/>
            <person name="Barry K."/>
            <person name="Liu P."/>
            <person name="Grigoriev I."/>
            <person name="Longcore J.E."/>
            <person name="James T.Y."/>
        </authorList>
    </citation>
    <scope>NUCLEOTIDE SEQUENCE</scope>
    <source>
        <strain evidence="3">JEL0318</strain>
    </source>
</reference>
<feature type="coiled-coil region" evidence="1">
    <location>
        <begin position="476"/>
        <end position="510"/>
    </location>
</feature>
<protein>
    <submittedName>
        <fullName evidence="3">Uncharacterized protein</fullName>
    </submittedName>
</protein>
<gene>
    <name evidence="3" type="ORF">HK097_007397</name>
</gene>
<feature type="region of interest" description="Disordered" evidence="2">
    <location>
        <begin position="436"/>
        <end position="455"/>
    </location>
</feature>